<sequence length="47" mass="5241">MPVLALLAVMEPERRGVMARWTRTRLVTRAAARAHAVAPRCEAADLR</sequence>
<dbReference type="RefSeq" id="WP_379572111.1">
    <property type="nucleotide sequence ID" value="NZ_JBHUFV010000017.1"/>
</dbReference>
<dbReference type="Proteomes" id="UP001597368">
    <property type="component" value="Unassembled WGS sequence"/>
</dbReference>
<reference evidence="2" key="1">
    <citation type="journal article" date="2019" name="Int. J. Syst. Evol. Microbiol.">
        <title>The Global Catalogue of Microorganisms (GCM) 10K type strain sequencing project: providing services to taxonomists for standard genome sequencing and annotation.</title>
        <authorList>
            <consortium name="The Broad Institute Genomics Platform"/>
            <consortium name="The Broad Institute Genome Sequencing Center for Infectious Disease"/>
            <person name="Wu L."/>
            <person name="Ma J."/>
        </authorList>
    </citation>
    <scope>NUCLEOTIDE SEQUENCE [LARGE SCALE GENOMIC DNA]</scope>
    <source>
        <strain evidence="2">ICMP 6774ER</strain>
    </source>
</reference>
<name>A0ABW4SRA9_9ACTN</name>
<keyword evidence="2" id="KW-1185">Reference proteome</keyword>
<dbReference type="EMBL" id="JBHUFV010000017">
    <property type="protein sequence ID" value="MFD1932118.1"/>
    <property type="molecule type" value="Genomic_DNA"/>
</dbReference>
<accession>A0ABW4SRA9</accession>
<gene>
    <name evidence="1" type="ORF">ACFSKW_11595</name>
</gene>
<organism evidence="1 2">
    <name type="scientific">Nonomuraea mangrovi</name>
    <dbReference type="NCBI Taxonomy" id="2316207"/>
    <lineage>
        <taxon>Bacteria</taxon>
        <taxon>Bacillati</taxon>
        <taxon>Actinomycetota</taxon>
        <taxon>Actinomycetes</taxon>
        <taxon>Streptosporangiales</taxon>
        <taxon>Streptosporangiaceae</taxon>
        <taxon>Nonomuraea</taxon>
    </lineage>
</organism>
<protein>
    <submittedName>
        <fullName evidence="1">Uncharacterized protein</fullName>
    </submittedName>
</protein>
<proteinExistence type="predicted"/>
<comment type="caution">
    <text evidence="1">The sequence shown here is derived from an EMBL/GenBank/DDBJ whole genome shotgun (WGS) entry which is preliminary data.</text>
</comment>
<evidence type="ECO:0000313" key="2">
    <source>
        <dbReference type="Proteomes" id="UP001597368"/>
    </source>
</evidence>
<evidence type="ECO:0000313" key="1">
    <source>
        <dbReference type="EMBL" id="MFD1932118.1"/>
    </source>
</evidence>